<sequence>MSSSSPWHRGEQLLQERLGVAEQMLAVGQRVIRDYMPEQHRQFYAQLPFLLVGGVDAAGWPWAGVLEGSPGFVQSPDARLLTIAAQPGQDDPLHACLHPGAPLGLLGIELPTRRRNRVNGELQTMSDAGLRVAVTQSFGNCPKYIQQRDIRIAPAAASQAMPAERQPQLDAAARQLIRAADTLFVASCFPGDASQPAASVDVSHRGGKPGFVRVEGNRLTIPDFSGNRFFNTLGNLLLNPRAGLLFIDFASGDVLQLTGRTEIVWQDDTLAAFAGCERAWHFTVEQMWRRRGALALRGEAAQLSPFLLQTGDWPA</sequence>
<dbReference type="Gene3D" id="2.30.110.10">
    <property type="entry name" value="Electron Transport, Fmn-binding Protein, Chain A"/>
    <property type="match status" value="1"/>
</dbReference>
<dbReference type="PANTHER" id="PTHR42815:SF2">
    <property type="entry name" value="FAD-BINDING, PUTATIVE (AFU_ORTHOLOGUE AFUA_6G07600)-RELATED"/>
    <property type="match status" value="1"/>
</dbReference>
<proteinExistence type="predicted"/>
<evidence type="ECO:0000313" key="2">
    <source>
        <dbReference type="EMBL" id="MFC3627396.1"/>
    </source>
</evidence>
<dbReference type="Pfam" id="PF01243">
    <property type="entry name" value="PNPOx_N"/>
    <property type="match status" value="1"/>
</dbReference>
<evidence type="ECO:0000259" key="1">
    <source>
        <dbReference type="Pfam" id="PF01243"/>
    </source>
</evidence>
<dbReference type="EMBL" id="JBHRYH010000045">
    <property type="protein sequence ID" value="MFC3627396.1"/>
    <property type="molecule type" value="Genomic_DNA"/>
</dbReference>
<protein>
    <submittedName>
        <fullName evidence="2">Pyridoxamine 5'-phosphate oxidase family protein</fullName>
    </submittedName>
</protein>
<accession>A0ABV7TXH4</accession>
<dbReference type="RefSeq" id="WP_390281002.1">
    <property type="nucleotide sequence ID" value="NZ_JBHRYH010000045.1"/>
</dbReference>
<dbReference type="InterPro" id="IPR011576">
    <property type="entry name" value="Pyridox_Oxase_N"/>
</dbReference>
<dbReference type="SUPFAM" id="SSF50475">
    <property type="entry name" value="FMN-binding split barrel"/>
    <property type="match status" value="1"/>
</dbReference>
<gene>
    <name evidence="2" type="ORF">ACFOKJ_14855</name>
</gene>
<organism evidence="2 3">
    <name type="scientific">Vogesella amnigena</name>
    <dbReference type="NCBI Taxonomy" id="1507449"/>
    <lineage>
        <taxon>Bacteria</taxon>
        <taxon>Pseudomonadati</taxon>
        <taxon>Pseudomonadota</taxon>
        <taxon>Betaproteobacteria</taxon>
        <taxon>Neisseriales</taxon>
        <taxon>Chromobacteriaceae</taxon>
        <taxon>Vogesella</taxon>
    </lineage>
</organism>
<dbReference type="PANTHER" id="PTHR42815">
    <property type="entry name" value="FAD-BINDING, PUTATIVE (AFU_ORTHOLOGUE AFUA_6G07600)-RELATED"/>
    <property type="match status" value="1"/>
</dbReference>
<evidence type="ECO:0000313" key="3">
    <source>
        <dbReference type="Proteomes" id="UP001595636"/>
    </source>
</evidence>
<reference evidence="3" key="1">
    <citation type="journal article" date="2019" name="Int. J. Syst. Evol. Microbiol.">
        <title>The Global Catalogue of Microorganisms (GCM) 10K type strain sequencing project: providing services to taxonomists for standard genome sequencing and annotation.</title>
        <authorList>
            <consortium name="The Broad Institute Genomics Platform"/>
            <consortium name="The Broad Institute Genome Sequencing Center for Infectious Disease"/>
            <person name="Wu L."/>
            <person name="Ma J."/>
        </authorList>
    </citation>
    <scope>NUCLEOTIDE SEQUENCE [LARGE SCALE GENOMIC DNA]</scope>
    <source>
        <strain evidence="3">KCTC 42195</strain>
    </source>
</reference>
<feature type="domain" description="Pyridoxamine 5'-phosphate oxidase N-terminal" evidence="1">
    <location>
        <begin position="169"/>
        <end position="283"/>
    </location>
</feature>
<name>A0ABV7TXH4_9NEIS</name>
<keyword evidence="3" id="KW-1185">Reference proteome</keyword>
<dbReference type="InterPro" id="IPR012349">
    <property type="entry name" value="Split_barrel_FMN-bd"/>
</dbReference>
<dbReference type="Proteomes" id="UP001595636">
    <property type="component" value="Unassembled WGS sequence"/>
</dbReference>
<comment type="caution">
    <text evidence="2">The sequence shown here is derived from an EMBL/GenBank/DDBJ whole genome shotgun (WGS) entry which is preliminary data.</text>
</comment>